<proteinExistence type="predicted"/>
<reference evidence="2 3" key="1">
    <citation type="submission" date="2019-12" db="EMBL/GenBank/DDBJ databases">
        <title>A genome sequence resource for the geographically widespread anthracnose pathogen Colletotrichum asianum.</title>
        <authorList>
            <person name="Meng Y."/>
        </authorList>
    </citation>
    <scope>NUCLEOTIDE SEQUENCE [LARGE SCALE GENOMIC DNA]</scope>
    <source>
        <strain evidence="2 3">ICMP 18580</strain>
    </source>
</reference>
<keyword evidence="3" id="KW-1185">Reference proteome</keyword>
<name>A0A8H3W9I4_9PEZI</name>
<dbReference type="AlphaFoldDB" id="A0A8H3W9I4"/>
<dbReference type="Proteomes" id="UP000434172">
    <property type="component" value="Unassembled WGS sequence"/>
</dbReference>
<sequence length="112" mass="12432">MGKCFKKSTRDGPRNPDAECQCAPRTYSADQRCARAERHGVRALQRHTNGHVQEHRTQILYMRVTTCKNRVDDGHGIQASLIIKSGCNKHCGEKSLAFSAPKENGKPGARVT</sequence>
<evidence type="ECO:0000313" key="3">
    <source>
        <dbReference type="Proteomes" id="UP000434172"/>
    </source>
</evidence>
<feature type="region of interest" description="Disordered" evidence="1">
    <location>
        <begin position="1"/>
        <end position="21"/>
    </location>
</feature>
<gene>
    <name evidence="2" type="ORF">GQ607_011063</name>
</gene>
<evidence type="ECO:0000313" key="2">
    <source>
        <dbReference type="EMBL" id="KAF0321732.1"/>
    </source>
</evidence>
<protein>
    <submittedName>
        <fullName evidence="2">Uncharacterized protein</fullName>
    </submittedName>
</protein>
<comment type="caution">
    <text evidence="2">The sequence shown here is derived from an EMBL/GenBank/DDBJ whole genome shotgun (WGS) entry which is preliminary data.</text>
</comment>
<evidence type="ECO:0000256" key="1">
    <source>
        <dbReference type="SAM" id="MobiDB-lite"/>
    </source>
</evidence>
<organism evidence="2 3">
    <name type="scientific">Colletotrichum asianum</name>
    <dbReference type="NCBI Taxonomy" id="702518"/>
    <lineage>
        <taxon>Eukaryota</taxon>
        <taxon>Fungi</taxon>
        <taxon>Dikarya</taxon>
        <taxon>Ascomycota</taxon>
        <taxon>Pezizomycotina</taxon>
        <taxon>Sordariomycetes</taxon>
        <taxon>Hypocreomycetidae</taxon>
        <taxon>Glomerellales</taxon>
        <taxon>Glomerellaceae</taxon>
        <taxon>Colletotrichum</taxon>
        <taxon>Colletotrichum gloeosporioides species complex</taxon>
    </lineage>
</organism>
<feature type="compositionally biased region" description="Basic and acidic residues" evidence="1">
    <location>
        <begin position="8"/>
        <end position="17"/>
    </location>
</feature>
<accession>A0A8H3W9I4</accession>
<dbReference type="EMBL" id="WOWK01000068">
    <property type="protein sequence ID" value="KAF0321732.1"/>
    <property type="molecule type" value="Genomic_DNA"/>
</dbReference>